<reference evidence="1 2" key="1">
    <citation type="submission" date="2014-04" db="EMBL/GenBank/DDBJ databases">
        <authorList>
            <consortium name="DOE Joint Genome Institute"/>
            <person name="Kuo A."/>
            <person name="Tarkka M."/>
            <person name="Buscot F."/>
            <person name="Kohler A."/>
            <person name="Nagy L.G."/>
            <person name="Floudas D."/>
            <person name="Copeland A."/>
            <person name="Barry K.W."/>
            <person name="Cichocki N."/>
            <person name="Veneault-Fourrey C."/>
            <person name="LaButti K."/>
            <person name="Lindquist E.A."/>
            <person name="Lipzen A."/>
            <person name="Lundell T."/>
            <person name="Morin E."/>
            <person name="Murat C."/>
            <person name="Sun H."/>
            <person name="Tunlid A."/>
            <person name="Henrissat B."/>
            <person name="Grigoriev I.V."/>
            <person name="Hibbett D.S."/>
            <person name="Martin F."/>
            <person name="Nordberg H.P."/>
            <person name="Cantor M.N."/>
            <person name="Hua S.X."/>
        </authorList>
    </citation>
    <scope>NUCLEOTIDE SEQUENCE [LARGE SCALE GENOMIC DNA]</scope>
    <source>
        <strain evidence="1 2">F 1598</strain>
    </source>
</reference>
<protein>
    <submittedName>
        <fullName evidence="1">Uncharacterized protein</fullName>
    </submittedName>
</protein>
<organism evidence="1 2">
    <name type="scientific">Piloderma croceum (strain F 1598)</name>
    <dbReference type="NCBI Taxonomy" id="765440"/>
    <lineage>
        <taxon>Eukaryota</taxon>
        <taxon>Fungi</taxon>
        <taxon>Dikarya</taxon>
        <taxon>Basidiomycota</taxon>
        <taxon>Agaricomycotina</taxon>
        <taxon>Agaricomycetes</taxon>
        <taxon>Agaricomycetidae</taxon>
        <taxon>Atheliales</taxon>
        <taxon>Atheliaceae</taxon>
        <taxon>Piloderma</taxon>
    </lineage>
</organism>
<dbReference type="InParanoid" id="A0A0C3EWI2"/>
<dbReference type="HOGENOM" id="CLU_1133956_0_0_1"/>
<accession>A0A0C3EWI2</accession>
<evidence type="ECO:0000313" key="1">
    <source>
        <dbReference type="EMBL" id="KIM72101.1"/>
    </source>
</evidence>
<dbReference type="AlphaFoldDB" id="A0A0C3EWI2"/>
<proteinExistence type="predicted"/>
<dbReference type="EMBL" id="KN833163">
    <property type="protein sequence ID" value="KIM72101.1"/>
    <property type="molecule type" value="Genomic_DNA"/>
</dbReference>
<name>A0A0C3EWI2_PILCF</name>
<sequence>MTDYLLPARSSDDESTRLSKSLLAMFSINDNINYPITEAVLYASAACDINICGWSESKKHGIWTRTAGAWKKRAAAVDVEWGTKESILGSHQKAQTWVQDVLHFRLRMSERVLSISKDTYSNYWPDSTVRAVSDFKLLQDLLESGAGQTATLLLLAHQAYDHLGWVSWAHLMRNMSDESSFGIAYIVLDISDFTLNTTLSDKDIAAILAINERSVQQAGRGAEAIQGGQRYPGQAVPMAHAYDEF</sequence>
<gene>
    <name evidence="1" type="ORF">PILCRDRAFT_93591</name>
</gene>
<keyword evidence="2" id="KW-1185">Reference proteome</keyword>
<evidence type="ECO:0000313" key="2">
    <source>
        <dbReference type="Proteomes" id="UP000054166"/>
    </source>
</evidence>
<dbReference type="Proteomes" id="UP000054166">
    <property type="component" value="Unassembled WGS sequence"/>
</dbReference>
<reference evidence="2" key="2">
    <citation type="submission" date="2015-01" db="EMBL/GenBank/DDBJ databases">
        <title>Evolutionary Origins and Diversification of the Mycorrhizal Mutualists.</title>
        <authorList>
            <consortium name="DOE Joint Genome Institute"/>
            <consortium name="Mycorrhizal Genomics Consortium"/>
            <person name="Kohler A."/>
            <person name="Kuo A."/>
            <person name="Nagy L.G."/>
            <person name="Floudas D."/>
            <person name="Copeland A."/>
            <person name="Barry K.W."/>
            <person name="Cichocki N."/>
            <person name="Veneault-Fourrey C."/>
            <person name="LaButti K."/>
            <person name="Lindquist E.A."/>
            <person name="Lipzen A."/>
            <person name="Lundell T."/>
            <person name="Morin E."/>
            <person name="Murat C."/>
            <person name="Riley R."/>
            <person name="Ohm R."/>
            <person name="Sun H."/>
            <person name="Tunlid A."/>
            <person name="Henrissat B."/>
            <person name="Grigoriev I.V."/>
            <person name="Hibbett D.S."/>
            <person name="Martin F."/>
        </authorList>
    </citation>
    <scope>NUCLEOTIDE SEQUENCE [LARGE SCALE GENOMIC DNA]</scope>
    <source>
        <strain evidence="2">F 1598</strain>
    </source>
</reference>